<name>A0A2K2ANK0_POPTR</name>
<evidence type="ECO:0000313" key="1">
    <source>
        <dbReference type="EMBL" id="PNT39104.1"/>
    </source>
</evidence>
<gene>
    <name evidence="1" type="ORF">POPTR_004G017400</name>
</gene>
<dbReference type="InParanoid" id="A0A2K2ANK0"/>
<organism evidence="1 2">
    <name type="scientific">Populus trichocarpa</name>
    <name type="common">Western balsam poplar</name>
    <name type="synonym">Populus balsamifera subsp. trichocarpa</name>
    <dbReference type="NCBI Taxonomy" id="3694"/>
    <lineage>
        <taxon>Eukaryota</taxon>
        <taxon>Viridiplantae</taxon>
        <taxon>Streptophyta</taxon>
        <taxon>Embryophyta</taxon>
        <taxon>Tracheophyta</taxon>
        <taxon>Spermatophyta</taxon>
        <taxon>Magnoliopsida</taxon>
        <taxon>eudicotyledons</taxon>
        <taxon>Gunneridae</taxon>
        <taxon>Pentapetalae</taxon>
        <taxon>rosids</taxon>
        <taxon>fabids</taxon>
        <taxon>Malpighiales</taxon>
        <taxon>Salicaceae</taxon>
        <taxon>Saliceae</taxon>
        <taxon>Populus</taxon>
    </lineage>
</organism>
<sequence length="34" mass="4054">MELSMYHQPSPWYYLLTNPALLSLQTLPQKTIFQ</sequence>
<dbReference type="EMBL" id="CM009293">
    <property type="protein sequence ID" value="PNT39104.1"/>
    <property type="molecule type" value="Genomic_DNA"/>
</dbReference>
<dbReference type="Proteomes" id="UP000006729">
    <property type="component" value="Chromosome 4"/>
</dbReference>
<keyword evidence="2" id="KW-1185">Reference proteome</keyword>
<proteinExistence type="predicted"/>
<reference evidence="1 2" key="1">
    <citation type="journal article" date="2006" name="Science">
        <title>The genome of black cottonwood, Populus trichocarpa (Torr. &amp; Gray).</title>
        <authorList>
            <person name="Tuskan G.A."/>
            <person name="Difazio S."/>
            <person name="Jansson S."/>
            <person name="Bohlmann J."/>
            <person name="Grigoriev I."/>
            <person name="Hellsten U."/>
            <person name="Putnam N."/>
            <person name="Ralph S."/>
            <person name="Rombauts S."/>
            <person name="Salamov A."/>
            <person name="Schein J."/>
            <person name="Sterck L."/>
            <person name="Aerts A."/>
            <person name="Bhalerao R.R."/>
            <person name="Bhalerao R.P."/>
            <person name="Blaudez D."/>
            <person name="Boerjan W."/>
            <person name="Brun A."/>
            <person name="Brunner A."/>
            <person name="Busov V."/>
            <person name="Campbell M."/>
            <person name="Carlson J."/>
            <person name="Chalot M."/>
            <person name="Chapman J."/>
            <person name="Chen G.L."/>
            <person name="Cooper D."/>
            <person name="Coutinho P.M."/>
            <person name="Couturier J."/>
            <person name="Covert S."/>
            <person name="Cronk Q."/>
            <person name="Cunningham R."/>
            <person name="Davis J."/>
            <person name="Degroeve S."/>
            <person name="Dejardin A."/>
            <person name="Depamphilis C."/>
            <person name="Detter J."/>
            <person name="Dirks B."/>
            <person name="Dubchak I."/>
            <person name="Duplessis S."/>
            <person name="Ehlting J."/>
            <person name="Ellis B."/>
            <person name="Gendler K."/>
            <person name="Goodstein D."/>
            <person name="Gribskov M."/>
            <person name="Grimwood J."/>
            <person name="Groover A."/>
            <person name="Gunter L."/>
            <person name="Hamberger B."/>
            <person name="Heinze B."/>
            <person name="Helariutta Y."/>
            <person name="Henrissat B."/>
            <person name="Holligan D."/>
            <person name="Holt R."/>
            <person name="Huang W."/>
            <person name="Islam-Faridi N."/>
            <person name="Jones S."/>
            <person name="Jones-Rhoades M."/>
            <person name="Jorgensen R."/>
            <person name="Joshi C."/>
            <person name="Kangasjarvi J."/>
            <person name="Karlsson J."/>
            <person name="Kelleher C."/>
            <person name="Kirkpatrick R."/>
            <person name="Kirst M."/>
            <person name="Kohler A."/>
            <person name="Kalluri U."/>
            <person name="Larimer F."/>
            <person name="Leebens-Mack J."/>
            <person name="Leple J.C."/>
            <person name="Locascio P."/>
            <person name="Lou Y."/>
            <person name="Lucas S."/>
            <person name="Martin F."/>
            <person name="Montanini B."/>
            <person name="Napoli C."/>
            <person name="Nelson D.R."/>
            <person name="Nelson C."/>
            <person name="Nieminen K."/>
            <person name="Nilsson O."/>
            <person name="Pereda V."/>
            <person name="Peter G."/>
            <person name="Philippe R."/>
            <person name="Pilate G."/>
            <person name="Poliakov A."/>
            <person name="Razumovskaya J."/>
            <person name="Richardson P."/>
            <person name="Rinaldi C."/>
            <person name="Ritland K."/>
            <person name="Rouze P."/>
            <person name="Ryaboy D."/>
            <person name="Schmutz J."/>
            <person name="Schrader J."/>
            <person name="Segerman B."/>
            <person name="Shin H."/>
            <person name="Siddiqui A."/>
            <person name="Sterky F."/>
            <person name="Terry A."/>
            <person name="Tsai C.J."/>
            <person name="Uberbacher E."/>
            <person name="Unneberg P."/>
            <person name="Vahala J."/>
            <person name="Wall K."/>
            <person name="Wessler S."/>
            <person name="Yang G."/>
            <person name="Yin T."/>
            <person name="Douglas C."/>
            <person name="Marra M."/>
            <person name="Sandberg G."/>
            <person name="Van de Peer Y."/>
            <person name="Rokhsar D."/>
        </authorList>
    </citation>
    <scope>NUCLEOTIDE SEQUENCE [LARGE SCALE GENOMIC DNA]</scope>
    <source>
        <strain evidence="2">cv. Nisqually</strain>
    </source>
</reference>
<protein>
    <submittedName>
        <fullName evidence="1">Uncharacterized protein</fullName>
    </submittedName>
</protein>
<accession>A0A2K2ANK0</accession>
<dbReference type="AlphaFoldDB" id="A0A2K2ANK0"/>
<evidence type="ECO:0000313" key="2">
    <source>
        <dbReference type="Proteomes" id="UP000006729"/>
    </source>
</evidence>